<reference evidence="1 2" key="1">
    <citation type="journal article" date="2021" name="Hortic Res">
        <title>Chromosome-scale assembly of the Dendrobium chrysotoxum genome enhances the understanding of orchid evolution.</title>
        <authorList>
            <person name="Zhang Y."/>
            <person name="Zhang G.Q."/>
            <person name="Zhang D."/>
            <person name="Liu X.D."/>
            <person name="Xu X.Y."/>
            <person name="Sun W.H."/>
            <person name="Yu X."/>
            <person name="Zhu X."/>
            <person name="Wang Z.W."/>
            <person name="Zhao X."/>
            <person name="Zhong W.Y."/>
            <person name="Chen H."/>
            <person name="Yin W.L."/>
            <person name="Huang T."/>
            <person name="Niu S.C."/>
            <person name="Liu Z.J."/>
        </authorList>
    </citation>
    <scope>NUCLEOTIDE SEQUENCE [LARGE SCALE GENOMIC DNA]</scope>
    <source>
        <strain evidence="1">Lindl</strain>
    </source>
</reference>
<proteinExistence type="predicted"/>
<evidence type="ECO:0000313" key="2">
    <source>
        <dbReference type="Proteomes" id="UP000775213"/>
    </source>
</evidence>
<gene>
    <name evidence="1" type="ORF">IEQ34_021321</name>
</gene>
<dbReference type="EMBL" id="JAGFBR010000018">
    <property type="protein sequence ID" value="KAH0450629.1"/>
    <property type="molecule type" value="Genomic_DNA"/>
</dbReference>
<protein>
    <submittedName>
        <fullName evidence="1">Uncharacterized protein</fullName>
    </submittedName>
</protein>
<sequence length="110" mass="12666">MDVSSTMAWLKVDQPSANFFTKLHLTMDPTSSSQGSPHSRMWLNRHLLNENQSLFYQSSTAQQIHHATIMLLFRDYVIHPCHFVEQHSAFLDKPVMATSAEQINECYGVR</sequence>
<organism evidence="1 2">
    <name type="scientific">Dendrobium chrysotoxum</name>
    <name type="common">Orchid</name>
    <dbReference type="NCBI Taxonomy" id="161865"/>
    <lineage>
        <taxon>Eukaryota</taxon>
        <taxon>Viridiplantae</taxon>
        <taxon>Streptophyta</taxon>
        <taxon>Embryophyta</taxon>
        <taxon>Tracheophyta</taxon>
        <taxon>Spermatophyta</taxon>
        <taxon>Magnoliopsida</taxon>
        <taxon>Liliopsida</taxon>
        <taxon>Asparagales</taxon>
        <taxon>Orchidaceae</taxon>
        <taxon>Epidendroideae</taxon>
        <taxon>Malaxideae</taxon>
        <taxon>Dendrobiinae</taxon>
        <taxon>Dendrobium</taxon>
    </lineage>
</organism>
<name>A0AAV7FM65_DENCH</name>
<dbReference type="AlphaFoldDB" id="A0AAV7FM65"/>
<keyword evidence="2" id="KW-1185">Reference proteome</keyword>
<evidence type="ECO:0000313" key="1">
    <source>
        <dbReference type="EMBL" id="KAH0450629.1"/>
    </source>
</evidence>
<accession>A0AAV7FM65</accession>
<comment type="caution">
    <text evidence="1">The sequence shown here is derived from an EMBL/GenBank/DDBJ whole genome shotgun (WGS) entry which is preliminary data.</text>
</comment>
<dbReference type="Proteomes" id="UP000775213">
    <property type="component" value="Unassembled WGS sequence"/>
</dbReference>